<evidence type="ECO:0000313" key="8">
    <source>
        <dbReference type="Proteomes" id="UP000467522"/>
    </source>
</evidence>
<keyword evidence="5" id="KW-0408">Iron</keyword>
<gene>
    <name evidence="7" type="primary">tauD_2</name>
    <name evidence="7" type="ORF">GAK33_06537</name>
</gene>
<accession>A0A833PLE2</accession>
<dbReference type="InterPro" id="IPR003819">
    <property type="entry name" value="TauD/TfdA-like"/>
</dbReference>
<dbReference type="Gene3D" id="3.60.130.10">
    <property type="entry name" value="Clavaminate synthase-like"/>
    <property type="match status" value="1"/>
</dbReference>
<organism evidence="7 8">
    <name type="scientific">Burkholderia lata (strain ATCC 17760 / DSM 23089 / LMG 22485 / NCIMB 9086 / R18194 / 383)</name>
    <dbReference type="NCBI Taxonomy" id="482957"/>
    <lineage>
        <taxon>Bacteria</taxon>
        <taxon>Pseudomonadati</taxon>
        <taxon>Pseudomonadota</taxon>
        <taxon>Betaproteobacteria</taxon>
        <taxon>Burkholderiales</taxon>
        <taxon>Burkholderiaceae</taxon>
        <taxon>Burkholderia</taxon>
        <taxon>Burkholderia cepacia complex</taxon>
    </lineage>
</organism>
<dbReference type="GO" id="GO:0016706">
    <property type="term" value="F:2-oxoglutarate-dependent dioxygenase activity"/>
    <property type="evidence" value="ECO:0007669"/>
    <property type="project" value="UniProtKB-ARBA"/>
</dbReference>
<dbReference type="Pfam" id="PF02668">
    <property type="entry name" value="TauD"/>
    <property type="match status" value="1"/>
</dbReference>
<dbReference type="InterPro" id="IPR051323">
    <property type="entry name" value="AtsK-like"/>
</dbReference>
<comment type="caution">
    <text evidence="7">The sequence shown here is derived from an EMBL/GenBank/DDBJ whole genome shotgun (WGS) entry which is preliminary data.</text>
</comment>
<dbReference type="GO" id="GO:0005737">
    <property type="term" value="C:cytoplasm"/>
    <property type="evidence" value="ECO:0007669"/>
    <property type="project" value="TreeGrafter"/>
</dbReference>
<feature type="domain" description="TauD/TfdA-like" evidence="6">
    <location>
        <begin position="3"/>
        <end position="268"/>
    </location>
</feature>
<dbReference type="InterPro" id="IPR042098">
    <property type="entry name" value="TauD-like_sf"/>
</dbReference>
<dbReference type="PANTHER" id="PTHR30468">
    <property type="entry name" value="ALPHA-KETOGLUTARATE-DEPENDENT SULFONATE DIOXYGENASE"/>
    <property type="match status" value="1"/>
</dbReference>
<dbReference type="PANTHER" id="PTHR30468:SF1">
    <property type="entry name" value="ALPHA-KETOGLUTARATE-DEPENDENT SULFONATE DIOXYGENASE"/>
    <property type="match status" value="1"/>
</dbReference>
<evidence type="ECO:0000256" key="2">
    <source>
        <dbReference type="ARBA" id="ARBA00022723"/>
    </source>
</evidence>
<evidence type="ECO:0000256" key="5">
    <source>
        <dbReference type="ARBA" id="ARBA00023004"/>
    </source>
</evidence>
<sequence>MHIEHLTPCIGSEITDIDLADPQQIHEHAPALRALLAERQVIFFRDQELSAAAQVRVATIFGRTEPVSSTFPAHPDDPHVELLISQGTRTGTDIWHADLTWQAQPPAGACLYAVDVPETGGDTMWSSMTTAFASLDADLQKYLQKLKAIHNWEAPALRDNLARRDPSGELYKSARQKHVPIEQPVILEHHVTGKPVVFVNALYTTHIQGVTSDESTSLIALLSGLAKVPEWQVRFRWRKGSVAVWDNIATQHYAVNDYHPAARRMHRVAIRRA</sequence>
<evidence type="ECO:0000256" key="1">
    <source>
        <dbReference type="ARBA" id="ARBA00005896"/>
    </source>
</evidence>
<comment type="similarity">
    <text evidence="1">Belongs to the TfdA dioxygenase family.</text>
</comment>
<keyword evidence="4" id="KW-0560">Oxidoreductase</keyword>
<proteinExistence type="inferred from homology"/>
<dbReference type="RefSeq" id="WP_278650476.1">
    <property type="nucleotide sequence ID" value="NZ_WNDV01000031.1"/>
</dbReference>
<name>A0A833PLE2_BURL3</name>
<evidence type="ECO:0000259" key="6">
    <source>
        <dbReference type="Pfam" id="PF02668"/>
    </source>
</evidence>
<keyword evidence="2" id="KW-0479">Metal-binding</keyword>
<dbReference type="EMBL" id="WNDV01000031">
    <property type="protein sequence ID" value="KAF1033202.1"/>
    <property type="molecule type" value="Genomic_DNA"/>
</dbReference>
<dbReference type="SUPFAM" id="SSF51197">
    <property type="entry name" value="Clavaminate synthase-like"/>
    <property type="match status" value="1"/>
</dbReference>
<dbReference type="Proteomes" id="UP000467522">
    <property type="component" value="Unassembled WGS sequence"/>
</dbReference>
<evidence type="ECO:0000256" key="3">
    <source>
        <dbReference type="ARBA" id="ARBA00022964"/>
    </source>
</evidence>
<dbReference type="AlphaFoldDB" id="A0A833PLE2"/>
<keyword evidence="3 7" id="KW-0223">Dioxygenase</keyword>
<dbReference type="GO" id="GO:0046872">
    <property type="term" value="F:metal ion binding"/>
    <property type="evidence" value="ECO:0007669"/>
    <property type="project" value="UniProtKB-KW"/>
</dbReference>
<protein>
    <submittedName>
        <fullName evidence="7">Alpha-ketoglutarate-dependent taurine dioxygenase</fullName>
    </submittedName>
</protein>
<evidence type="ECO:0000256" key="4">
    <source>
        <dbReference type="ARBA" id="ARBA00023002"/>
    </source>
</evidence>
<evidence type="ECO:0000313" key="7">
    <source>
        <dbReference type="EMBL" id="KAF1033202.1"/>
    </source>
</evidence>
<reference evidence="8" key="1">
    <citation type="journal article" date="2020" name="MBio">
        <title>Horizontal gene transfer to a defensive symbiont with a reduced genome amongst a multipartite beetle microbiome.</title>
        <authorList>
            <person name="Waterworth S.C."/>
            <person name="Florez L.V."/>
            <person name="Rees E.R."/>
            <person name="Hertweck C."/>
            <person name="Kaltenpoth M."/>
            <person name="Kwan J.C."/>
        </authorList>
    </citation>
    <scope>NUCLEOTIDE SEQUENCE [LARGE SCALE GENOMIC DNA]</scope>
</reference>